<dbReference type="InterPro" id="IPR000873">
    <property type="entry name" value="AMP-dep_synth/lig_dom"/>
</dbReference>
<proteinExistence type="inferred from homology"/>
<feature type="domain" description="AMP-dependent synthetase/ligase" evidence="3">
    <location>
        <begin position="40"/>
        <end position="435"/>
    </location>
</feature>
<protein>
    <submittedName>
        <fullName evidence="5">Acyl--CoA ligase</fullName>
    </submittedName>
</protein>
<reference evidence="5" key="1">
    <citation type="submission" date="2022-03" db="EMBL/GenBank/DDBJ databases">
        <title>Identification of a novel bacterium isolated from mangrove sediments.</title>
        <authorList>
            <person name="Pan X."/>
        </authorList>
    </citation>
    <scope>NUCLEOTIDE SEQUENCE</scope>
    <source>
        <strain evidence="5">B2580</strain>
    </source>
</reference>
<dbReference type="Gene3D" id="3.30.300.30">
    <property type="match status" value="1"/>
</dbReference>
<evidence type="ECO:0000313" key="6">
    <source>
        <dbReference type="Proteomes" id="UP001162880"/>
    </source>
</evidence>
<dbReference type="Pfam" id="PF00501">
    <property type="entry name" value="AMP-binding"/>
    <property type="match status" value="1"/>
</dbReference>
<evidence type="ECO:0000259" key="3">
    <source>
        <dbReference type="Pfam" id="PF00501"/>
    </source>
</evidence>
<dbReference type="Pfam" id="PF13193">
    <property type="entry name" value="AMP-binding_C"/>
    <property type="match status" value="1"/>
</dbReference>
<gene>
    <name evidence="5" type="ORF">MTR64_03560</name>
</gene>
<name>A0ABT0AY28_9SPHN</name>
<keyword evidence="2 5" id="KW-0436">Ligase</keyword>
<keyword evidence="6" id="KW-1185">Reference proteome</keyword>
<dbReference type="GO" id="GO:0016874">
    <property type="term" value="F:ligase activity"/>
    <property type="evidence" value="ECO:0007669"/>
    <property type="project" value="UniProtKB-KW"/>
</dbReference>
<dbReference type="CDD" id="cd04433">
    <property type="entry name" value="AFD_class_I"/>
    <property type="match status" value="1"/>
</dbReference>
<dbReference type="InterPro" id="IPR020845">
    <property type="entry name" value="AMP-binding_CS"/>
</dbReference>
<evidence type="ECO:0000313" key="5">
    <source>
        <dbReference type="EMBL" id="MCJ2177624.1"/>
    </source>
</evidence>
<dbReference type="InterPro" id="IPR025110">
    <property type="entry name" value="AMP-bd_C"/>
</dbReference>
<dbReference type="PROSITE" id="PS00455">
    <property type="entry name" value="AMP_BINDING"/>
    <property type="match status" value="1"/>
</dbReference>
<dbReference type="InterPro" id="IPR042099">
    <property type="entry name" value="ANL_N_sf"/>
</dbReference>
<dbReference type="RefSeq" id="WP_243991097.1">
    <property type="nucleotide sequence ID" value="NZ_JALHLE010000004.1"/>
</dbReference>
<dbReference type="Gene3D" id="3.40.50.12780">
    <property type="entry name" value="N-terminal domain of ligase-like"/>
    <property type="match status" value="1"/>
</dbReference>
<feature type="domain" description="AMP-binding enzyme C-terminal" evidence="4">
    <location>
        <begin position="484"/>
        <end position="550"/>
    </location>
</feature>
<dbReference type="Proteomes" id="UP001162880">
    <property type="component" value="Unassembled WGS sequence"/>
</dbReference>
<accession>A0ABT0AY28</accession>
<dbReference type="EMBL" id="JALHLE010000004">
    <property type="protein sequence ID" value="MCJ2177624.1"/>
    <property type="molecule type" value="Genomic_DNA"/>
</dbReference>
<sequence length="583" mass="62945">MDANGREQATLADPAMSVVTGLPLAEEPGQGAQTIGGYLREVAAKYGPREAVVMRKGEYRLSWTYDELLAHSLEVARALVAAGVGKGGRVGILMTNRPEFLASLYGIALAGGVPVALSTFSTEPELEYLVRASEVSIILFEQQVLKKDFWQMLAGLEPALRDVPPGKLVSRRFPYLRHLVALGGIPGEVEPLEAKSDGAVERWDQFLDRAAMVDEATVLARADAVHPADTGGIFFSSGTTSLPKGIVHSQRAFAIQWWRWPRLFAMNEPVRAWTGNGFFWSGNVSMVVGAAFSTGGAVILQRVFDAEDALFLAEQEKVTFLNGRPHQWARLAASADWAGADLSSLKYVTRGELIWQHPTVNTDWDVPMSFGCTETMTICTSFVADDESARVEGAFGSPLPGNVLKIVEPISGRPVPVGRVGEMCIKGPTLMSGYLGKAPEECFDAEGFFCTGDGGRVDEAGRFYWEGRLTDMIKTGGANVSPVEVDDVIARIPGVKRTQTVGVPDDLLGEMVVTCIVPVDGAELCEADVVARCKAELASFKVPRRVLFFTDGDYAITGSEKVKSSQVRDLAVRCLQSDTATAV</sequence>
<comment type="caution">
    <text evidence="5">The sequence shown here is derived from an EMBL/GenBank/DDBJ whole genome shotgun (WGS) entry which is preliminary data.</text>
</comment>
<dbReference type="PANTHER" id="PTHR43201:SF5">
    <property type="entry name" value="MEDIUM-CHAIN ACYL-COA LIGASE ACSF2, MITOCHONDRIAL"/>
    <property type="match status" value="1"/>
</dbReference>
<evidence type="ECO:0000259" key="4">
    <source>
        <dbReference type="Pfam" id="PF13193"/>
    </source>
</evidence>
<dbReference type="PANTHER" id="PTHR43201">
    <property type="entry name" value="ACYL-COA SYNTHETASE"/>
    <property type="match status" value="1"/>
</dbReference>
<evidence type="ECO:0000256" key="1">
    <source>
        <dbReference type="ARBA" id="ARBA00006432"/>
    </source>
</evidence>
<evidence type="ECO:0000256" key="2">
    <source>
        <dbReference type="ARBA" id="ARBA00022598"/>
    </source>
</evidence>
<dbReference type="InterPro" id="IPR045851">
    <property type="entry name" value="AMP-bd_C_sf"/>
</dbReference>
<dbReference type="SUPFAM" id="SSF56801">
    <property type="entry name" value="Acetyl-CoA synthetase-like"/>
    <property type="match status" value="1"/>
</dbReference>
<organism evidence="5 6">
    <name type="scientific">Novosphingobium album</name>
    <name type="common">ex Hu et al. 2023</name>
    <dbReference type="NCBI Taxonomy" id="2930093"/>
    <lineage>
        <taxon>Bacteria</taxon>
        <taxon>Pseudomonadati</taxon>
        <taxon>Pseudomonadota</taxon>
        <taxon>Alphaproteobacteria</taxon>
        <taxon>Sphingomonadales</taxon>
        <taxon>Sphingomonadaceae</taxon>
        <taxon>Novosphingobium</taxon>
    </lineage>
</organism>
<comment type="similarity">
    <text evidence="1">Belongs to the ATP-dependent AMP-binding enzyme family.</text>
</comment>